<evidence type="ECO:0000256" key="1">
    <source>
        <dbReference type="SAM" id="Phobius"/>
    </source>
</evidence>
<dbReference type="Gene3D" id="1.20.1250.20">
    <property type="entry name" value="MFS general substrate transporter like domains"/>
    <property type="match status" value="1"/>
</dbReference>
<proteinExistence type="predicted"/>
<keyword evidence="1" id="KW-1133">Transmembrane helix</keyword>
<dbReference type="OrthoDB" id="6339427at2759"/>
<dbReference type="SUPFAM" id="SSF103473">
    <property type="entry name" value="MFS general substrate transporter"/>
    <property type="match status" value="1"/>
</dbReference>
<evidence type="ECO:0000313" key="3">
    <source>
        <dbReference type="Proteomes" id="UP000250043"/>
    </source>
</evidence>
<protein>
    <submittedName>
        <fullName evidence="2">Uncharacterized protein</fullName>
    </submittedName>
</protein>
<dbReference type="Proteomes" id="UP000250043">
    <property type="component" value="Unassembled WGS sequence"/>
</dbReference>
<dbReference type="AlphaFoldDB" id="A0A8E2ALA5"/>
<feature type="transmembrane region" description="Helical" evidence="1">
    <location>
        <begin position="54"/>
        <end position="76"/>
    </location>
</feature>
<feature type="transmembrane region" description="Helical" evidence="1">
    <location>
        <begin position="12"/>
        <end position="34"/>
    </location>
</feature>
<accession>A0A8E2ALA5</accession>
<keyword evidence="3" id="KW-1185">Reference proteome</keyword>
<name>A0A8E2ALA5_9APHY</name>
<dbReference type="InterPro" id="IPR036259">
    <property type="entry name" value="MFS_trans_sf"/>
</dbReference>
<dbReference type="EMBL" id="KV722536">
    <property type="protein sequence ID" value="OCH86258.1"/>
    <property type="molecule type" value="Genomic_DNA"/>
</dbReference>
<sequence>MGKTAPPKLQGARLVALITACRIGFWLFGCDQGVMFDVVVLPFSLVHMSHPNTVMVGTITALYNVGAVVSAIAVHDRPTRIRHPRDICVGVLGEKRMLILGATVLVAGMVLMGSAMERVQMMVMRVFTGVDEP</sequence>
<feature type="transmembrane region" description="Helical" evidence="1">
    <location>
        <begin position="97"/>
        <end position="116"/>
    </location>
</feature>
<evidence type="ECO:0000313" key="2">
    <source>
        <dbReference type="EMBL" id="OCH86258.1"/>
    </source>
</evidence>
<keyword evidence="1" id="KW-0472">Membrane</keyword>
<keyword evidence="1" id="KW-0812">Transmembrane</keyword>
<reference evidence="2 3" key="1">
    <citation type="submission" date="2016-07" db="EMBL/GenBank/DDBJ databases">
        <title>Draft genome of the white-rot fungus Obba rivulosa 3A-2.</title>
        <authorList>
            <consortium name="DOE Joint Genome Institute"/>
            <person name="Miettinen O."/>
            <person name="Riley R."/>
            <person name="Acob R."/>
            <person name="Barry K."/>
            <person name="Cullen D."/>
            <person name="De Vries R."/>
            <person name="Hainaut M."/>
            <person name="Hatakka A."/>
            <person name="Henrissat B."/>
            <person name="Hilden K."/>
            <person name="Kuo R."/>
            <person name="Labutti K."/>
            <person name="Lipzen A."/>
            <person name="Makela M.R."/>
            <person name="Sandor L."/>
            <person name="Spatafora J.W."/>
            <person name="Grigoriev I.V."/>
            <person name="Hibbett D.S."/>
        </authorList>
    </citation>
    <scope>NUCLEOTIDE SEQUENCE [LARGE SCALE GENOMIC DNA]</scope>
    <source>
        <strain evidence="2 3">3A-2</strain>
    </source>
</reference>
<organism evidence="2 3">
    <name type="scientific">Obba rivulosa</name>
    <dbReference type="NCBI Taxonomy" id="1052685"/>
    <lineage>
        <taxon>Eukaryota</taxon>
        <taxon>Fungi</taxon>
        <taxon>Dikarya</taxon>
        <taxon>Basidiomycota</taxon>
        <taxon>Agaricomycotina</taxon>
        <taxon>Agaricomycetes</taxon>
        <taxon>Polyporales</taxon>
        <taxon>Gelatoporiaceae</taxon>
        <taxon>Obba</taxon>
    </lineage>
</organism>
<gene>
    <name evidence="2" type="ORF">OBBRIDRAFT_738302</name>
</gene>